<dbReference type="AlphaFoldDB" id="X1T2X5"/>
<sequence length="118" mass="12934">FTVAKWEDRYLVDGALVNPVPVNVLKSMGADFVIAVNAIPDRSAGEVKEPNIFNVIMQTIHIVAYQLLKPSLAGANVVIEPQVASIGYFDFHRAQECILQGELAAQSSILEIRRKLTA</sequence>
<protein>
    <recommendedName>
        <fullName evidence="2">PNPLA domain-containing protein</fullName>
    </recommendedName>
</protein>
<dbReference type="EMBL" id="BARW01021115">
    <property type="protein sequence ID" value="GAI99543.1"/>
    <property type="molecule type" value="Genomic_DNA"/>
</dbReference>
<organism evidence="1">
    <name type="scientific">marine sediment metagenome</name>
    <dbReference type="NCBI Taxonomy" id="412755"/>
    <lineage>
        <taxon>unclassified sequences</taxon>
        <taxon>metagenomes</taxon>
        <taxon>ecological metagenomes</taxon>
    </lineage>
</organism>
<accession>X1T2X5</accession>
<evidence type="ECO:0000313" key="1">
    <source>
        <dbReference type="EMBL" id="GAI99543.1"/>
    </source>
</evidence>
<feature type="non-terminal residue" evidence="1">
    <location>
        <position position="1"/>
    </location>
</feature>
<dbReference type="InterPro" id="IPR016035">
    <property type="entry name" value="Acyl_Trfase/lysoPLipase"/>
</dbReference>
<proteinExistence type="predicted"/>
<name>X1T2X5_9ZZZZ</name>
<reference evidence="1" key="1">
    <citation type="journal article" date="2014" name="Front. Microbiol.">
        <title>High frequency of phylogenetically diverse reductive dehalogenase-homologous genes in deep subseafloor sedimentary metagenomes.</title>
        <authorList>
            <person name="Kawai M."/>
            <person name="Futagami T."/>
            <person name="Toyoda A."/>
            <person name="Takaki Y."/>
            <person name="Nishi S."/>
            <person name="Hori S."/>
            <person name="Arai W."/>
            <person name="Tsubouchi T."/>
            <person name="Morono Y."/>
            <person name="Uchiyama I."/>
            <person name="Ito T."/>
            <person name="Fujiyama A."/>
            <person name="Inagaki F."/>
            <person name="Takami H."/>
        </authorList>
    </citation>
    <scope>NUCLEOTIDE SEQUENCE</scope>
    <source>
        <strain evidence="1">Expedition CK06-06</strain>
    </source>
</reference>
<gene>
    <name evidence="1" type="ORF">S12H4_35528</name>
</gene>
<dbReference type="SUPFAM" id="SSF52151">
    <property type="entry name" value="FabD/lysophospholipase-like"/>
    <property type="match status" value="1"/>
</dbReference>
<evidence type="ECO:0008006" key="2">
    <source>
        <dbReference type="Google" id="ProtNLM"/>
    </source>
</evidence>
<comment type="caution">
    <text evidence="1">The sequence shown here is derived from an EMBL/GenBank/DDBJ whole genome shotgun (WGS) entry which is preliminary data.</text>
</comment>